<dbReference type="EMBL" id="QJKJ01010781">
    <property type="protein sequence ID" value="RDX72761.1"/>
    <property type="molecule type" value="Genomic_DNA"/>
</dbReference>
<sequence length="85" mass="9978">MKPVFSDNSLYELNLMENNNNRTLKELATLDYSQLELTQTYELKSRLIHLLPKFHGLVGEDPHKHLKEFHVICSTMRPQGIQRIT</sequence>
<gene>
    <name evidence="1" type="ORF">CR513_47706</name>
</gene>
<dbReference type="AlphaFoldDB" id="A0A371F388"/>
<evidence type="ECO:0000313" key="2">
    <source>
        <dbReference type="Proteomes" id="UP000257109"/>
    </source>
</evidence>
<evidence type="ECO:0000313" key="1">
    <source>
        <dbReference type="EMBL" id="RDX72761.1"/>
    </source>
</evidence>
<comment type="caution">
    <text evidence="1">The sequence shown here is derived from an EMBL/GenBank/DDBJ whole genome shotgun (WGS) entry which is preliminary data.</text>
</comment>
<keyword evidence="2" id="KW-1185">Reference proteome</keyword>
<name>A0A371F388_MUCPR</name>
<protein>
    <submittedName>
        <fullName evidence="1">Uncharacterized protein</fullName>
    </submittedName>
</protein>
<reference evidence="1" key="1">
    <citation type="submission" date="2018-05" db="EMBL/GenBank/DDBJ databases">
        <title>Draft genome of Mucuna pruriens seed.</title>
        <authorList>
            <person name="Nnadi N.E."/>
            <person name="Vos R."/>
            <person name="Hasami M.H."/>
            <person name="Devisetty U.K."/>
            <person name="Aguiy J.C."/>
        </authorList>
    </citation>
    <scope>NUCLEOTIDE SEQUENCE [LARGE SCALE GENOMIC DNA]</scope>
    <source>
        <strain evidence="1">JCA_2017</strain>
    </source>
</reference>
<accession>A0A371F388</accession>
<dbReference type="OrthoDB" id="1422241at2759"/>
<dbReference type="Proteomes" id="UP000257109">
    <property type="component" value="Unassembled WGS sequence"/>
</dbReference>
<organism evidence="1 2">
    <name type="scientific">Mucuna pruriens</name>
    <name type="common">Velvet bean</name>
    <name type="synonym">Dolichos pruriens</name>
    <dbReference type="NCBI Taxonomy" id="157652"/>
    <lineage>
        <taxon>Eukaryota</taxon>
        <taxon>Viridiplantae</taxon>
        <taxon>Streptophyta</taxon>
        <taxon>Embryophyta</taxon>
        <taxon>Tracheophyta</taxon>
        <taxon>Spermatophyta</taxon>
        <taxon>Magnoliopsida</taxon>
        <taxon>eudicotyledons</taxon>
        <taxon>Gunneridae</taxon>
        <taxon>Pentapetalae</taxon>
        <taxon>rosids</taxon>
        <taxon>fabids</taxon>
        <taxon>Fabales</taxon>
        <taxon>Fabaceae</taxon>
        <taxon>Papilionoideae</taxon>
        <taxon>50 kb inversion clade</taxon>
        <taxon>NPAAA clade</taxon>
        <taxon>indigoferoid/millettioid clade</taxon>
        <taxon>Phaseoleae</taxon>
        <taxon>Mucuna</taxon>
    </lineage>
</organism>
<feature type="non-terminal residue" evidence="1">
    <location>
        <position position="1"/>
    </location>
</feature>
<proteinExistence type="predicted"/>